<dbReference type="SUPFAM" id="SSF48264">
    <property type="entry name" value="Cytochrome P450"/>
    <property type="match status" value="1"/>
</dbReference>
<dbReference type="EMBL" id="FZNW01000035">
    <property type="protein sequence ID" value="SNR92720.1"/>
    <property type="molecule type" value="Genomic_DNA"/>
</dbReference>
<keyword evidence="3 7" id="KW-0479">Metal-binding</keyword>
<dbReference type="GO" id="GO:0005506">
    <property type="term" value="F:iron ion binding"/>
    <property type="evidence" value="ECO:0007669"/>
    <property type="project" value="InterPro"/>
</dbReference>
<proteinExistence type="inferred from homology"/>
<dbReference type="AlphaFoldDB" id="A0A239AAU2"/>
<protein>
    <submittedName>
        <fullName evidence="8">Cytochrome P450</fullName>
    </submittedName>
</protein>
<dbReference type="GO" id="GO:0020037">
    <property type="term" value="F:heme binding"/>
    <property type="evidence" value="ECO:0007669"/>
    <property type="project" value="InterPro"/>
</dbReference>
<dbReference type="InterPro" id="IPR017972">
    <property type="entry name" value="Cyt_P450_CS"/>
</dbReference>
<evidence type="ECO:0000256" key="2">
    <source>
        <dbReference type="ARBA" id="ARBA00022617"/>
    </source>
</evidence>
<name>A0A239AAU2_9PSEU</name>
<dbReference type="PRINTS" id="PR00359">
    <property type="entry name" value="BP450"/>
</dbReference>
<dbReference type="PANTHER" id="PTHR46696">
    <property type="entry name" value="P450, PUTATIVE (EUROFUNG)-RELATED"/>
    <property type="match status" value="1"/>
</dbReference>
<dbReference type="InterPro" id="IPR036396">
    <property type="entry name" value="Cyt_P450_sf"/>
</dbReference>
<keyword evidence="9" id="KW-1185">Reference proteome</keyword>
<evidence type="ECO:0000256" key="7">
    <source>
        <dbReference type="RuleBase" id="RU000461"/>
    </source>
</evidence>
<keyword evidence="4 7" id="KW-0560">Oxidoreductase</keyword>
<evidence type="ECO:0000256" key="5">
    <source>
        <dbReference type="ARBA" id="ARBA00023004"/>
    </source>
</evidence>
<dbReference type="RefSeq" id="WP_176440075.1">
    <property type="nucleotide sequence ID" value="NZ_FZNW01000035.1"/>
</dbReference>
<keyword evidence="2 7" id="KW-0349">Heme</keyword>
<dbReference type="PANTHER" id="PTHR46696:SF1">
    <property type="entry name" value="CYTOCHROME P450 YJIB-RELATED"/>
    <property type="match status" value="1"/>
</dbReference>
<dbReference type="Gene3D" id="1.10.630.10">
    <property type="entry name" value="Cytochrome P450"/>
    <property type="match status" value="1"/>
</dbReference>
<evidence type="ECO:0000313" key="8">
    <source>
        <dbReference type="EMBL" id="SNR92720.1"/>
    </source>
</evidence>
<evidence type="ECO:0000256" key="4">
    <source>
        <dbReference type="ARBA" id="ARBA00023002"/>
    </source>
</evidence>
<comment type="similarity">
    <text evidence="1 7">Belongs to the cytochrome P450 family.</text>
</comment>
<dbReference type="PRINTS" id="PR00385">
    <property type="entry name" value="P450"/>
</dbReference>
<dbReference type="Proteomes" id="UP000198348">
    <property type="component" value="Unassembled WGS sequence"/>
</dbReference>
<keyword evidence="5 7" id="KW-0408">Iron</keyword>
<dbReference type="FunFam" id="1.10.630.10:FF:000018">
    <property type="entry name" value="Cytochrome P450 monooxygenase"/>
    <property type="match status" value="1"/>
</dbReference>
<dbReference type="GO" id="GO:0004497">
    <property type="term" value="F:monooxygenase activity"/>
    <property type="evidence" value="ECO:0007669"/>
    <property type="project" value="UniProtKB-KW"/>
</dbReference>
<reference evidence="8 9" key="1">
    <citation type="submission" date="2017-06" db="EMBL/GenBank/DDBJ databases">
        <authorList>
            <person name="Kim H.J."/>
            <person name="Triplett B.A."/>
        </authorList>
    </citation>
    <scope>NUCLEOTIDE SEQUENCE [LARGE SCALE GENOMIC DNA]</scope>
    <source>
        <strain evidence="8 9">DSM 45207</strain>
    </source>
</reference>
<evidence type="ECO:0000256" key="6">
    <source>
        <dbReference type="ARBA" id="ARBA00023033"/>
    </source>
</evidence>
<gene>
    <name evidence="8" type="ORF">SAMN06265360_1355</name>
</gene>
<dbReference type="InterPro" id="IPR002397">
    <property type="entry name" value="Cyt_P450_B"/>
</dbReference>
<dbReference type="Pfam" id="PF00067">
    <property type="entry name" value="p450"/>
    <property type="match status" value="1"/>
</dbReference>
<keyword evidence="6 7" id="KW-0503">Monooxygenase</keyword>
<organism evidence="8 9">
    <name type="scientific">Haloechinothrix alba</name>
    <dbReference type="NCBI Taxonomy" id="664784"/>
    <lineage>
        <taxon>Bacteria</taxon>
        <taxon>Bacillati</taxon>
        <taxon>Actinomycetota</taxon>
        <taxon>Actinomycetes</taxon>
        <taxon>Pseudonocardiales</taxon>
        <taxon>Pseudonocardiaceae</taxon>
        <taxon>Haloechinothrix</taxon>
    </lineage>
</organism>
<dbReference type="InterPro" id="IPR001128">
    <property type="entry name" value="Cyt_P450"/>
</dbReference>
<evidence type="ECO:0000256" key="3">
    <source>
        <dbReference type="ARBA" id="ARBA00022723"/>
    </source>
</evidence>
<sequence>MTDPFYKSETVHCPYPYYAELRQQDPVHRLEGEDVFLVTQHADCERVLAEPEVYSNKAGPGLRQSELMGTAKAPEDSPYRVVRTLLTNDPPSHTRYRKLVAKAFSARRVAAMEPKIRALADELIDTFPADGKLDFVRDFARPLPLTVIADFLGVPRSDLGIFRKWSDDAAEVLGGTLTPERSKECHDSLQELLGYFDQRLAERRLQPSEDFLGLLLDARVGGERPLTTEEMLSISYVTLVAGNETTVNLLSSMMLLLLRNPDQLARVRADHSKIPVAVEEALRMEAPVQGSMRRAKQDTELAGRHIPEGSRVLIVSGSANRDPEVFADADRFDVDRTNPRSHLSFGKGIHFCLGAALSRLEGTVALEHLLARLDSIEVDPDFVPSYQDNAVLRSLRSLPVHVRKESA</sequence>
<accession>A0A239AAU2</accession>
<evidence type="ECO:0000313" key="9">
    <source>
        <dbReference type="Proteomes" id="UP000198348"/>
    </source>
</evidence>
<dbReference type="PROSITE" id="PS00086">
    <property type="entry name" value="CYTOCHROME_P450"/>
    <property type="match status" value="1"/>
</dbReference>
<dbReference type="GO" id="GO:0016705">
    <property type="term" value="F:oxidoreductase activity, acting on paired donors, with incorporation or reduction of molecular oxygen"/>
    <property type="evidence" value="ECO:0007669"/>
    <property type="project" value="InterPro"/>
</dbReference>
<evidence type="ECO:0000256" key="1">
    <source>
        <dbReference type="ARBA" id="ARBA00010617"/>
    </source>
</evidence>